<dbReference type="KEGG" id="bliq:INP51_12310"/>
<dbReference type="InterPro" id="IPR050261">
    <property type="entry name" value="FrsA_esterase"/>
</dbReference>
<organism evidence="1 2">
    <name type="scientific">Blautia liquoris</name>
    <dbReference type="NCBI Taxonomy" id="2779518"/>
    <lineage>
        <taxon>Bacteria</taxon>
        <taxon>Bacillati</taxon>
        <taxon>Bacillota</taxon>
        <taxon>Clostridia</taxon>
        <taxon>Lachnospirales</taxon>
        <taxon>Lachnospiraceae</taxon>
        <taxon>Blautia</taxon>
    </lineage>
</organism>
<gene>
    <name evidence="1" type="ORF">INP51_12310</name>
</gene>
<name>A0A7M2RGV8_9FIRM</name>
<dbReference type="Gene3D" id="3.40.50.1820">
    <property type="entry name" value="alpha/beta hydrolase"/>
    <property type="match status" value="1"/>
</dbReference>
<accession>A0A7M2RGV8</accession>
<evidence type="ECO:0000313" key="1">
    <source>
        <dbReference type="EMBL" id="QOV18777.1"/>
    </source>
</evidence>
<dbReference type="InterPro" id="IPR025890">
    <property type="entry name" value="Abhydrolase_bac"/>
</dbReference>
<keyword evidence="2" id="KW-1185">Reference proteome</keyword>
<dbReference type="SUPFAM" id="SSF53474">
    <property type="entry name" value="alpha/beta-Hydrolases"/>
    <property type="match status" value="1"/>
</dbReference>
<dbReference type="AlphaFoldDB" id="A0A7M2RGV8"/>
<dbReference type="PANTHER" id="PTHR22946:SF8">
    <property type="entry name" value="ACETYL XYLAN ESTERASE DOMAIN-CONTAINING PROTEIN"/>
    <property type="match status" value="1"/>
</dbReference>
<evidence type="ECO:0000313" key="2">
    <source>
        <dbReference type="Proteomes" id="UP000593601"/>
    </source>
</evidence>
<dbReference type="RefSeq" id="WP_193735139.1">
    <property type="nucleotide sequence ID" value="NZ_CP063304.1"/>
</dbReference>
<protein>
    <submittedName>
        <fullName evidence="1">Acetylxylan esterase</fullName>
    </submittedName>
</protein>
<reference evidence="1 2" key="1">
    <citation type="submission" date="2020-10" db="EMBL/GenBank/DDBJ databases">
        <title>Blautia liquoris sp.nov., isolated from the mud in a fermentation cellar used for the production of Chinese strong-flavoured liquor.</title>
        <authorList>
            <person name="Lu L."/>
        </authorList>
    </citation>
    <scope>NUCLEOTIDE SEQUENCE [LARGE SCALE GENOMIC DNA]</scope>
    <source>
        <strain evidence="1 2">LZLJ-3</strain>
    </source>
</reference>
<proteinExistence type="predicted"/>
<dbReference type="EMBL" id="CP063304">
    <property type="protein sequence ID" value="QOV18777.1"/>
    <property type="molecule type" value="Genomic_DNA"/>
</dbReference>
<sequence>MNYFSSLESMSKKYDKISRAYALRDDSTEIFSKWQRETRKKLIRLIGLEGCGKSSLNAKMRWKEKREGYWKESWMIQTEPEIYMPFYILKPIDVQNIPDSPALIIPHGHGTNGKEGMVTEDPPGFAVSFARKGYCVFCPDGRGDGERREFPQQEDSENRQLLNSHREIQQMALGFGQCYLGLMIWDLMRLLDFIDSLSYVDHNRIGCAGMSGGGQLTIWLAALDERVQAAATSGYFYGMKESLLELPQNCSCNYVPGLWGAVDMGDIGALICPRPLWIESGEKDPLNGKHGMKNVYSQVQITRRAYKLSDQEDRLKHVVHSGAHEWRGQGLIDFFDDFLKDGRL</sequence>
<dbReference type="Pfam" id="PF12715">
    <property type="entry name" value="Abhydrolase_7"/>
    <property type="match status" value="1"/>
</dbReference>
<dbReference type="PANTHER" id="PTHR22946">
    <property type="entry name" value="DIENELACTONE HYDROLASE DOMAIN-CONTAINING PROTEIN-RELATED"/>
    <property type="match status" value="1"/>
</dbReference>
<dbReference type="InterPro" id="IPR029058">
    <property type="entry name" value="AB_hydrolase_fold"/>
</dbReference>
<dbReference type="Proteomes" id="UP000593601">
    <property type="component" value="Chromosome"/>
</dbReference>